<evidence type="ECO:0000256" key="2">
    <source>
        <dbReference type="ARBA" id="ARBA00022714"/>
    </source>
</evidence>
<evidence type="ECO:0000256" key="1">
    <source>
        <dbReference type="ARBA" id="ARBA00022630"/>
    </source>
</evidence>
<protein>
    <submittedName>
        <fullName evidence="9">PDR/VanB family oxidoreductase</fullName>
    </submittedName>
</protein>
<dbReference type="RefSeq" id="WP_158443580.1">
    <property type="nucleotide sequence ID" value="NZ_JAOAOS010000019.1"/>
</dbReference>
<evidence type="ECO:0000313" key="10">
    <source>
        <dbReference type="Proteomes" id="UP001595976"/>
    </source>
</evidence>
<dbReference type="SUPFAM" id="SSF52343">
    <property type="entry name" value="Ferredoxin reductase-like, C-terminal NADP-linked domain"/>
    <property type="match status" value="1"/>
</dbReference>
<dbReference type="PROSITE" id="PS51384">
    <property type="entry name" value="FAD_FR"/>
    <property type="match status" value="1"/>
</dbReference>
<gene>
    <name evidence="9" type="ORF">ACFPK2_21670</name>
</gene>
<dbReference type="Gene3D" id="3.10.20.30">
    <property type="match status" value="1"/>
</dbReference>
<organism evidence="9 10">
    <name type="scientific">Bosea minatitlanensis</name>
    <dbReference type="NCBI Taxonomy" id="128782"/>
    <lineage>
        <taxon>Bacteria</taxon>
        <taxon>Pseudomonadati</taxon>
        <taxon>Pseudomonadota</taxon>
        <taxon>Alphaproteobacteria</taxon>
        <taxon>Hyphomicrobiales</taxon>
        <taxon>Boseaceae</taxon>
        <taxon>Bosea</taxon>
    </lineage>
</organism>
<dbReference type="SUPFAM" id="SSF63380">
    <property type="entry name" value="Riboflavin synthase domain-like"/>
    <property type="match status" value="1"/>
</dbReference>
<dbReference type="InterPro" id="IPR006058">
    <property type="entry name" value="2Fe2S_fd_BS"/>
</dbReference>
<dbReference type="InterPro" id="IPR001433">
    <property type="entry name" value="OxRdtase_FAD/NAD-bd"/>
</dbReference>
<dbReference type="InterPro" id="IPR036010">
    <property type="entry name" value="2Fe-2S_ferredoxin-like_sf"/>
</dbReference>
<dbReference type="InterPro" id="IPR017927">
    <property type="entry name" value="FAD-bd_FR_type"/>
</dbReference>
<dbReference type="CDD" id="cd06185">
    <property type="entry name" value="PDR_like"/>
    <property type="match status" value="1"/>
</dbReference>
<keyword evidence="3" id="KW-0479">Metal-binding</keyword>
<dbReference type="Pfam" id="PF00175">
    <property type="entry name" value="NAD_binding_1"/>
    <property type="match status" value="1"/>
</dbReference>
<evidence type="ECO:0000259" key="8">
    <source>
        <dbReference type="PROSITE" id="PS51384"/>
    </source>
</evidence>
<dbReference type="PROSITE" id="PS00197">
    <property type="entry name" value="2FE2S_FER_1"/>
    <property type="match status" value="1"/>
</dbReference>
<sequence length="322" mass="34710">MAERTGAGEWQRVKIVDRVQESERIISLELVAVDGGELAPFDAGAHIDVRLDGNIVRQYSLLNDPGERHRYRLGVLREEASRGGSEAIHRLVVGDELDVSCPRNHFALHASAETVLLIAGGVGVTPIMAMGHQLHRDGIPFTMHYCVRNEACAAFAQELSESPFGHNVHLHIDSGPPEQRFVAMDAVRNVTPGSHLYICGPGGFIDHVAKMAAFAGWSGEQIHSERFTAAPLAAESFTVVAQQSGIEVLIRPGQRISEALLEAGVPIEMSCEAGVCGTCYTRVIEGEPDHKDSFQTAAERASNEGIAICCSGSKSARLVLDI</sequence>
<evidence type="ECO:0000256" key="6">
    <source>
        <dbReference type="ARBA" id="ARBA00023014"/>
    </source>
</evidence>
<dbReference type="InterPro" id="IPR012675">
    <property type="entry name" value="Beta-grasp_dom_sf"/>
</dbReference>
<feature type="domain" description="FAD-binding FR-type" evidence="8">
    <location>
        <begin position="8"/>
        <end position="109"/>
    </location>
</feature>
<dbReference type="Gene3D" id="2.40.30.10">
    <property type="entry name" value="Translation factors"/>
    <property type="match status" value="1"/>
</dbReference>
<accession>A0ABW0FAN9</accession>
<keyword evidence="4" id="KW-0560">Oxidoreductase</keyword>
<dbReference type="Pfam" id="PF00111">
    <property type="entry name" value="Fer2"/>
    <property type="match status" value="1"/>
</dbReference>
<keyword evidence="5" id="KW-0408">Iron</keyword>
<dbReference type="InterPro" id="IPR050415">
    <property type="entry name" value="MRET"/>
</dbReference>
<proteinExistence type="predicted"/>
<dbReference type="CDD" id="cd00207">
    <property type="entry name" value="fer2"/>
    <property type="match status" value="1"/>
</dbReference>
<keyword evidence="1" id="KW-0285">Flavoprotein</keyword>
<comment type="caution">
    <text evidence="9">The sequence shown here is derived from an EMBL/GenBank/DDBJ whole genome shotgun (WGS) entry which is preliminary data.</text>
</comment>
<dbReference type="InterPro" id="IPR017938">
    <property type="entry name" value="Riboflavin_synthase-like_b-brl"/>
</dbReference>
<dbReference type="PANTHER" id="PTHR47354">
    <property type="entry name" value="NADH OXIDOREDUCTASE HCR"/>
    <property type="match status" value="1"/>
</dbReference>
<evidence type="ECO:0000259" key="7">
    <source>
        <dbReference type="PROSITE" id="PS51085"/>
    </source>
</evidence>
<keyword evidence="6" id="KW-0411">Iron-sulfur</keyword>
<evidence type="ECO:0000313" key="9">
    <source>
        <dbReference type="EMBL" id="MFC5295605.1"/>
    </source>
</evidence>
<feature type="domain" description="2Fe-2S ferredoxin-type" evidence="7">
    <location>
        <begin position="235"/>
        <end position="322"/>
    </location>
</feature>
<dbReference type="PANTHER" id="PTHR47354:SF1">
    <property type="entry name" value="CARNITINE MONOOXYGENASE REDUCTASE SUBUNIT"/>
    <property type="match status" value="1"/>
</dbReference>
<dbReference type="InterPro" id="IPR039261">
    <property type="entry name" value="FNR_nucleotide-bd"/>
</dbReference>
<dbReference type="Proteomes" id="UP001595976">
    <property type="component" value="Unassembled WGS sequence"/>
</dbReference>
<dbReference type="SUPFAM" id="SSF54292">
    <property type="entry name" value="2Fe-2S ferredoxin-like"/>
    <property type="match status" value="1"/>
</dbReference>
<reference evidence="10" key="1">
    <citation type="journal article" date="2019" name="Int. J. Syst. Evol. Microbiol.">
        <title>The Global Catalogue of Microorganisms (GCM) 10K type strain sequencing project: providing services to taxonomists for standard genome sequencing and annotation.</title>
        <authorList>
            <consortium name="The Broad Institute Genomics Platform"/>
            <consortium name="The Broad Institute Genome Sequencing Center for Infectious Disease"/>
            <person name="Wu L."/>
            <person name="Ma J."/>
        </authorList>
    </citation>
    <scope>NUCLEOTIDE SEQUENCE [LARGE SCALE GENOMIC DNA]</scope>
    <source>
        <strain evidence="10">CGMCC 1.15643</strain>
    </source>
</reference>
<dbReference type="PROSITE" id="PS51085">
    <property type="entry name" value="2FE2S_FER_2"/>
    <property type="match status" value="1"/>
</dbReference>
<dbReference type="EMBL" id="JBHSLI010000012">
    <property type="protein sequence ID" value="MFC5295605.1"/>
    <property type="molecule type" value="Genomic_DNA"/>
</dbReference>
<dbReference type="Gene3D" id="3.40.50.80">
    <property type="entry name" value="Nucleotide-binding domain of ferredoxin-NADP reductase (FNR) module"/>
    <property type="match status" value="1"/>
</dbReference>
<keyword evidence="2" id="KW-0001">2Fe-2S</keyword>
<dbReference type="PRINTS" id="PR00409">
    <property type="entry name" value="PHDIOXRDTASE"/>
</dbReference>
<keyword evidence="10" id="KW-1185">Reference proteome</keyword>
<evidence type="ECO:0000256" key="5">
    <source>
        <dbReference type="ARBA" id="ARBA00023004"/>
    </source>
</evidence>
<evidence type="ECO:0000256" key="4">
    <source>
        <dbReference type="ARBA" id="ARBA00023002"/>
    </source>
</evidence>
<name>A0ABW0FAN9_9HYPH</name>
<dbReference type="InterPro" id="IPR001041">
    <property type="entry name" value="2Fe-2S_ferredoxin-type"/>
</dbReference>
<evidence type="ECO:0000256" key="3">
    <source>
        <dbReference type="ARBA" id="ARBA00022723"/>
    </source>
</evidence>